<protein>
    <submittedName>
        <fullName evidence="1">Uncharacterized protein</fullName>
    </submittedName>
</protein>
<sequence>SYLRLAENLPSAEAVIVKGEYDVKIPAEPSARYAFSGALVHYVMQEKKGKEGLTRAKRLFEFCAEKMPNEFALVCAKDYLRTDVGRSNID</sequence>
<feature type="non-terminal residue" evidence="1">
    <location>
        <position position="1"/>
    </location>
</feature>
<name>X0ZNP8_9ZZZZ</name>
<organism evidence="1">
    <name type="scientific">marine sediment metagenome</name>
    <dbReference type="NCBI Taxonomy" id="412755"/>
    <lineage>
        <taxon>unclassified sequences</taxon>
        <taxon>metagenomes</taxon>
        <taxon>ecological metagenomes</taxon>
    </lineage>
</organism>
<reference evidence="1" key="1">
    <citation type="journal article" date="2014" name="Front. Microbiol.">
        <title>High frequency of phylogenetically diverse reductive dehalogenase-homologous genes in deep subseafloor sedimentary metagenomes.</title>
        <authorList>
            <person name="Kawai M."/>
            <person name="Futagami T."/>
            <person name="Toyoda A."/>
            <person name="Takaki Y."/>
            <person name="Nishi S."/>
            <person name="Hori S."/>
            <person name="Arai W."/>
            <person name="Tsubouchi T."/>
            <person name="Morono Y."/>
            <person name="Uchiyama I."/>
            <person name="Ito T."/>
            <person name="Fujiyama A."/>
            <person name="Inagaki F."/>
            <person name="Takami H."/>
        </authorList>
    </citation>
    <scope>NUCLEOTIDE SEQUENCE</scope>
    <source>
        <strain evidence="1">Expedition CK06-06</strain>
    </source>
</reference>
<accession>X0ZNP8</accession>
<dbReference type="EMBL" id="BARS01058617">
    <property type="protein sequence ID" value="GAG49831.1"/>
    <property type="molecule type" value="Genomic_DNA"/>
</dbReference>
<gene>
    <name evidence="1" type="ORF">S01H1_85384</name>
</gene>
<evidence type="ECO:0000313" key="1">
    <source>
        <dbReference type="EMBL" id="GAG49831.1"/>
    </source>
</evidence>
<feature type="non-terminal residue" evidence="1">
    <location>
        <position position="90"/>
    </location>
</feature>
<proteinExistence type="predicted"/>
<dbReference type="AlphaFoldDB" id="X0ZNP8"/>
<comment type="caution">
    <text evidence="1">The sequence shown here is derived from an EMBL/GenBank/DDBJ whole genome shotgun (WGS) entry which is preliminary data.</text>
</comment>